<evidence type="ECO:0000313" key="1">
    <source>
        <dbReference type="EMBL" id="KAK7363056.1"/>
    </source>
</evidence>
<proteinExistence type="predicted"/>
<dbReference type="Proteomes" id="UP001367508">
    <property type="component" value="Unassembled WGS sequence"/>
</dbReference>
<organism evidence="1 2">
    <name type="scientific">Canavalia gladiata</name>
    <name type="common">Sword bean</name>
    <name type="synonym">Dolichos gladiatus</name>
    <dbReference type="NCBI Taxonomy" id="3824"/>
    <lineage>
        <taxon>Eukaryota</taxon>
        <taxon>Viridiplantae</taxon>
        <taxon>Streptophyta</taxon>
        <taxon>Embryophyta</taxon>
        <taxon>Tracheophyta</taxon>
        <taxon>Spermatophyta</taxon>
        <taxon>Magnoliopsida</taxon>
        <taxon>eudicotyledons</taxon>
        <taxon>Gunneridae</taxon>
        <taxon>Pentapetalae</taxon>
        <taxon>rosids</taxon>
        <taxon>fabids</taxon>
        <taxon>Fabales</taxon>
        <taxon>Fabaceae</taxon>
        <taxon>Papilionoideae</taxon>
        <taxon>50 kb inversion clade</taxon>
        <taxon>NPAAA clade</taxon>
        <taxon>indigoferoid/millettioid clade</taxon>
        <taxon>Phaseoleae</taxon>
        <taxon>Canavalia</taxon>
    </lineage>
</organism>
<reference evidence="1 2" key="1">
    <citation type="submission" date="2024-01" db="EMBL/GenBank/DDBJ databases">
        <title>The genomes of 5 underutilized Papilionoideae crops provide insights into root nodulation and disease resistanc.</title>
        <authorList>
            <person name="Jiang F."/>
        </authorList>
    </citation>
    <scope>NUCLEOTIDE SEQUENCE [LARGE SCALE GENOMIC DNA]</scope>
    <source>
        <strain evidence="1">LVBAO_FW01</strain>
        <tissue evidence="1">Leaves</tissue>
    </source>
</reference>
<sequence>MVLRFVHDPTMEEITTTIMAALSTLSTCPPTPFLSPPPHPPCPTPQGRVTIASSTSVHHHSAAQTCRCFVPLSPPL</sequence>
<dbReference type="EMBL" id="JAYMYQ010000001">
    <property type="protein sequence ID" value="KAK7363056.1"/>
    <property type="molecule type" value="Genomic_DNA"/>
</dbReference>
<comment type="caution">
    <text evidence="1">The sequence shown here is derived from an EMBL/GenBank/DDBJ whole genome shotgun (WGS) entry which is preliminary data.</text>
</comment>
<gene>
    <name evidence="1" type="ORF">VNO77_05185</name>
</gene>
<evidence type="ECO:0000313" key="2">
    <source>
        <dbReference type="Proteomes" id="UP001367508"/>
    </source>
</evidence>
<name>A0AAN9MZX3_CANGL</name>
<protein>
    <submittedName>
        <fullName evidence="1">Uncharacterized protein</fullName>
    </submittedName>
</protein>
<dbReference type="AlphaFoldDB" id="A0AAN9MZX3"/>
<keyword evidence="2" id="KW-1185">Reference proteome</keyword>
<accession>A0AAN9MZX3</accession>